<protein>
    <submittedName>
        <fullName evidence="1">Uncharacterized protein</fullName>
    </submittedName>
</protein>
<proteinExistence type="predicted"/>
<gene>
    <name evidence="1" type="ORF">LZC95_12450</name>
</gene>
<reference evidence="1 2" key="1">
    <citation type="submission" date="2021-12" db="EMBL/GenBank/DDBJ databases">
        <title>Discovery of the Pendulisporaceae a myxobacterial family with distinct sporulation behavior and unique specialized metabolism.</title>
        <authorList>
            <person name="Garcia R."/>
            <person name="Popoff A."/>
            <person name="Bader C.D."/>
            <person name="Loehr J."/>
            <person name="Walesch S."/>
            <person name="Walt C."/>
            <person name="Boldt J."/>
            <person name="Bunk B."/>
            <person name="Haeckl F.J.F.P.J."/>
            <person name="Gunesch A.P."/>
            <person name="Birkelbach J."/>
            <person name="Nuebel U."/>
            <person name="Pietschmann T."/>
            <person name="Bach T."/>
            <person name="Mueller R."/>
        </authorList>
    </citation>
    <scope>NUCLEOTIDE SEQUENCE [LARGE SCALE GENOMIC DNA]</scope>
    <source>
        <strain evidence="1 2">MSr12523</strain>
    </source>
</reference>
<organism evidence="1 2">
    <name type="scientific">Pendulispora brunnea</name>
    <dbReference type="NCBI Taxonomy" id="2905690"/>
    <lineage>
        <taxon>Bacteria</taxon>
        <taxon>Pseudomonadati</taxon>
        <taxon>Myxococcota</taxon>
        <taxon>Myxococcia</taxon>
        <taxon>Myxococcales</taxon>
        <taxon>Sorangiineae</taxon>
        <taxon>Pendulisporaceae</taxon>
        <taxon>Pendulispora</taxon>
    </lineage>
</organism>
<evidence type="ECO:0000313" key="2">
    <source>
        <dbReference type="Proteomes" id="UP001379533"/>
    </source>
</evidence>
<evidence type="ECO:0000313" key="1">
    <source>
        <dbReference type="EMBL" id="WXA97641.1"/>
    </source>
</evidence>
<dbReference type="RefSeq" id="WP_394837756.1">
    <property type="nucleotide sequence ID" value="NZ_CP089982.1"/>
</dbReference>
<accession>A0ABZ2KMR7</accession>
<dbReference type="EMBL" id="CP089982">
    <property type="protein sequence ID" value="WXA97641.1"/>
    <property type="molecule type" value="Genomic_DNA"/>
</dbReference>
<dbReference type="Proteomes" id="UP001379533">
    <property type="component" value="Chromosome"/>
</dbReference>
<sequence>MALPFDETHGARDARAIAILAKTIYRELRASGYAERDVIALAGELVGMVASDVKKAPQKP</sequence>
<name>A0ABZ2KMR7_9BACT</name>
<keyword evidence="2" id="KW-1185">Reference proteome</keyword>